<evidence type="ECO:0000313" key="2">
    <source>
        <dbReference type="Proteomes" id="UP001164539"/>
    </source>
</evidence>
<proteinExistence type="predicted"/>
<organism evidence="1 2">
    <name type="scientific">Melia azedarach</name>
    <name type="common">Chinaberry tree</name>
    <dbReference type="NCBI Taxonomy" id="155640"/>
    <lineage>
        <taxon>Eukaryota</taxon>
        <taxon>Viridiplantae</taxon>
        <taxon>Streptophyta</taxon>
        <taxon>Embryophyta</taxon>
        <taxon>Tracheophyta</taxon>
        <taxon>Spermatophyta</taxon>
        <taxon>Magnoliopsida</taxon>
        <taxon>eudicotyledons</taxon>
        <taxon>Gunneridae</taxon>
        <taxon>Pentapetalae</taxon>
        <taxon>rosids</taxon>
        <taxon>malvids</taxon>
        <taxon>Sapindales</taxon>
        <taxon>Meliaceae</taxon>
        <taxon>Melia</taxon>
    </lineage>
</organism>
<name>A0ACC1YXZ4_MELAZ</name>
<protein>
    <submittedName>
        <fullName evidence="1">Tetratricopeptide repeat (TPR)-like superfamily protein</fullName>
    </submittedName>
</protein>
<dbReference type="Proteomes" id="UP001164539">
    <property type="component" value="Chromosome 1"/>
</dbReference>
<keyword evidence="2" id="KW-1185">Reference proteome</keyword>
<comment type="caution">
    <text evidence="1">The sequence shown here is derived from an EMBL/GenBank/DDBJ whole genome shotgun (WGS) entry which is preliminary data.</text>
</comment>
<dbReference type="EMBL" id="CM051394">
    <property type="protein sequence ID" value="KAJ4728665.1"/>
    <property type="molecule type" value="Genomic_DNA"/>
</dbReference>
<gene>
    <name evidence="1" type="ORF">OWV82_001559</name>
</gene>
<sequence>MKAVLPRTGSVPVLMPVQSGSLRMGISRHDSVSGIFSGERSASSPKISMNLEMNNKKISGIRRALSESDILGSQTDVFASFTKVNGTGSRYVPSRIPEEVEHVSDVNAEDYGSFNRLWPEDTIPLGGNYDNMDGDEKKIGDYYRELLKSNPTDSLLLRNYGKYLHEVEKDDKKAEEYYGRAILASPGDGEVLSLFGNLIWMTQGDEDRAKSYFDQAVHASPNDCMVLGSYARFMWEVEEEEEDRAETAPVMVAAC</sequence>
<reference evidence="1 2" key="1">
    <citation type="journal article" date="2023" name="Science">
        <title>Complex scaffold remodeling in plant triterpene biosynthesis.</title>
        <authorList>
            <person name="De La Pena R."/>
            <person name="Hodgson H."/>
            <person name="Liu J.C."/>
            <person name="Stephenson M.J."/>
            <person name="Martin A.C."/>
            <person name="Owen C."/>
            <person name="Harkess A."/>
            <person name="Leebens-Mack J."/>
            <person name="Jimenez L.E."/>
            <person name="Osbourn A."/>
            <person name="Sattely E.S."/>
        </authorList>
    </citation>
    <scope>NUCLEOTIDE SEQUENCE [LARGE SCALE GENOMIC DNA]</scope>
    <source>
        <strain evidence="2">cv. JPN11</strain>
        <tissue evidence="1">Leaf</tissue>
    </source>
</reference>
<accession>A0ACC1YXZ4</accession>
<evidence type="ECO:0000313" key="1">
    <source>
        <dbReference type="EMBL" id="KAJ4728665.1"/>
    </source>
</evidence>